<gene>
    <name evidence="8" type="primary">mmuM</name>
    <name evidence="8" type="ORF">Csp1_14940</name>
</gene>
<dbReference type="EMBL" id="CP024988">
    <property type="protein sequence ID" value="AWT26282.1"/>
    <property type="molecule type" value="Genomic_DNA"/>
</dbReference>
<dbReference type="SUPFAM" id="SSF82282">
    <property type="entry name" value="Homocysteine S-methyltransferase"/>
    <property type="match status" value="1"/>
</dbReference>
<dbReference type="NCBIfam" id="NF007020">
    <property type="entry name" value="PRK09485.1"/>
    <property type="match status" value="1"/>
</dbReference>
<keyword evidence="4 5" id="KW-0862">Zinc</keyword>
<feature type="binding site" evidence="5 6">
    <location>
        <position position="316"/>
    </location>
    <ligand>
        <name>Zn(2+)</name>
        <dbReference type="ChEBI" id="CHEBI:29105"/>
    </ligand>
</feature>
<evidence type="ECO:0000256" key="2">
    <source>
        <dbReference type="ARBA" id="ARBA00022679"/>
    </source>
</evidence>
<proteinExistence type="predicted"/>
<dbReference type="RefSeq" id="WP_110481462.1">
    <property type="nucleotide sequence ID" value="NZ_CP024988.1"/>
</dbReference>
<feature type="binding site" evidence="5 6">
    <location>
        <position position="315"/>
    </location>
    <ligand>
        <name>Zn(2+)</name>
        <dbReference type="ChEBI" id="CHEBI:29105"/>
    </ligand>
</feature>
<keyword evidence="3 5" id="KW-0479">Metal-binding</keyword>
<evidence type="ECO:0000256" key="1">
    <source>
        <dbReference type="ARBA" id="ARBA00022603"/>
    </source>
</evidence>
<keyword evidence="1 6" id="KW-0489">Methyltransferase</keyword>
<accession>A0A2Z3YNU7</accession>
<dbReference type="GO" id="GO:0009086">
    <property type="term" value="P:methionine biosynthetic process"/>
    <property type="evidence" value="ECO:0007669"/>
    <property type="project" value="InterPro"/>
</dbReference>
<dbReference type="InterPro" id="IPR051486">
    <property type="entry name" value="Hcy_S-methyltransferase"/>
</dbReference>
<dbReference type="AlphaFoldDB" id="A0A2Z3YNU7"/>
<dbReference type="KEGG" id="cpre:Csp1_14940"/>
<dbReference type="PIRSF" id="PIRSF037505">
    <property type="entry name" value="Betaine_HMT"/>
    <property type="match status" value="1"/>
</dbReference>
<dbReference type="Pfam" id="PF02574">
    <property type="entry name" value="S-methyl_trans"/>
    <property type="match status" value="1"/>
</dbReference>
<dbReference type="STRING" id="1737425.GCA_900049755_01903"/>
<protein>
    <submittedName>
        <fullName evidence="8">Homocysteine S-methyltransferase</fullName>
        <ecNumber evidence="8">2.1.1.10</ecNumber>
    </submittedName>
</protein>
<evidence type="ECO:0000259" key="7">
    <source>
        <dbReference type="PROSITE" id="PS50970"/>
    </source>
</evidence>
<evidence type="ECO:0000256" key="3">
    <source>
        <dbReference type="ARBA" id="ARBA00022723"/>
    </source>
</evidence>
<dbReference type="GO" id="GO:0033528">
    <property type="term" value="P:S-methylmethionine cycle"/>
    <property type="evidence" value="ECO:0007669"/>
    <property type="project" value="TreeGrafter"/>
</dbReference>
<keyword evidence="2 6" id="KW-0808">Transferase</keyword>
<dbReference type="GO" id="GO:0032259">
    <property type="term" value="P:methylation"/>
    <property type="evidence" value="ECO:0007669"/>
    <property type="project" value="UniProtKB-KW"/>
</dbReference>
<dbReference type="GO" id="GO:0008898">
    <property type="term" value="F:S-adenosylmethionine-homocysteine S-methyltransferase activity"/>
    <property type="evidence" value="ECO:0007669"/>
    <property type="project" value="TreeGrafter"/>
</dbReference>
<dbReference type="GO" id="GO:0008270">
    <property type="term" value="F:zinc ion binding"/>
    <property type="evidence" value="ECO:0007669"/>
    <property type="project" value="InterPro"/>
</dbReference>
<dbReference type="PANTHER" id="PTHR46015">
    <property type="entry name" value="ZGC:172121"/>
    <property type="match status" value="1"/>
</dbReference>
<dbReference type="EC" id="2.1.1.10" evidence="8"/>
<evidence type="ECO:0000313" key="9">
    <source>
        <dbReference type="Proteomes" id="UP000247696"/>
    </source>
</evidence>
<feature type="domain" description="Hcy-binding" evidence="7">
    <location>
        <begin position="6"/>
        <end position="330"/>
    </location>
</feature>
<comment type="cofactor">
    <cofactor evidence="5">
        <name>Zn(2+)</name>
        <dbReference type="ChEBI" id="CHEBI:29105"/>
    </cofactor>
    <text evidence="5">Binds 1 zinc ion per subunit.</text>
</comment>
<dbReference type="Gene3D" id="3.20.20.330">
    <property type="entry name" value="Homocysteine-binding-like domain"/>
    <property type="match status" value="1"/>
</dbReference>
<evidence type="ECO:0000256" key="5">
    <source>
        <dbReference type="PIRSR" id="PIRSR037505-2"/>
    </source>
</evidence>
<dbReference type="PANTHER" id="PTHR46015:SF1">
    <property type="entry name" value="HOMOCYSTEINE S-METHYLTRANSFERASE-LIKE ISOFORM 1"/>
    <property type="match status" value="1"/>
</dbReference>
<dbReference type="InterPro" id="IPR003726">
    <property type="entry name" value="HCY_dom"/>
</dbReference>
<dbReference type="PROSITE" id="PS50970">
    <property type="entry name" value="HCY"/>
    <property type="match status" value="1"/>
</dbReference>
<organism evidence="8 9">
    <name type="scientific">Corynebacterium provencense</name>
    <dbReference type="NCBI Taxonomy" id="1737425"/>
    <lineage>
        <taxon>Bacteria</taxon>
        <taxon>Bacillati</taxon>
        <taxon>Actinomycetota</taxon>
        <taxon>Actinomycetes</taxon>
        <taxon>Mycobacteriales</taxon>
        <taxon>Corynebacteriaceae</taxon>
        <taxon>Corynebacterium</taxon>
    </lineage>
</organism>
<name>A0A2Z3YNU7_9CORY</name>
<feature type="binding site" evidence="5 6">
    <location>
        <position position="239"/>
    </location>
    <ligand>
        <name>Zn(2+)</name>
        <dbReference type="ChEBI" id="CHEBI:29105"/>
    </ligand>
</feature>
<dbReference type="OrthoDB" id="9803687at2"/>
<dbReference type="Proteomes" id="UP000247696">
    <property type="component" value="Chromosome"/>
</dbReference>
<sequence>MPSATRPSLFDVVSERPVILDGGLGTRLEDRGCDITGTLWSAQILRDDPGEVQAAHGDFFTAGAEIATACSYEVTVDGLVATGLSRQDATDQAELLLRRAVEVARDAASAAAGVTGVPRWVAASVGPYGAGPGEGTEYDGAYGLTVDELADWHRDRIRILADSGADVLLAETVPSVREIEALAREFTAAGVDAMLSVTVLPRTPGRPADGVVLSDGTELSEVVRIVTETPAFRTVGVNCVSADAALAGVRELGAGLADAGRPLPLSVYPNSGEIWDHVHRRWLPRTAETAGGATTSLLDSVPDFLDAGVRLIGGCCRVTPREITAIAEAVQGRVRD</sequence>
<evidence type="ECO:0000256" key="6">
    <source>
        <dbReference type="PROSITE-ProRule" id="PRU00333"/>
    </source>
</evidence>
<evidence type="ECO:0000256" key="4">
    <source>
        <dbReference type="ARBA" id="ARBA00022833"/>
    </source>
</evidence>
<dbReference type="InterPro" id="IPR036589">
    <property type="entry name" value="HCY_dom_sf"/>
</dbReference>
<dbReference type="InterPro" id="IPR017226">
    <property type="entry name" value="BHMT-like"/>
</dbReference>
<evidence type="ECO:0000313" key="8">
    <source>
        <dbReference type="EMBL" id="AWT26282.1"/>
    </source>
</evidence>
<keyword evidence="9" id="KW-1185">Reference proteome</keyword>
<reference evidence="9" key="1">
    <citation type="submission" date="2017-11" db="EMBL/GenBank/DDBJ databases">
        <title>Otitis media/interna in a cat caused by the recently described species Corynebacterium provencense.</title>
        <authorList>
            <person name="Kittl S."/>
            <person name="Brodard I."/>
            <person name="Rychener L."/>
            <person name="Jores J."/>
            <person name="Roosje P."/>
            <person name="Gobeli Brawand S."/>
        </authorList>
    </citation>
    <scope>NUCLEOTIDE SEQUENCE [LARGE SCALE GENOMIC DNA]</scope>
    <source>
        <strain evidence="9">17KM38</strain>
    </source>
</reference>